<dbReference type="InterPro" id="IPR011009">
    <property type="entry name" value="Kinase-like_dom_sf"/>
</dbReference>
<dbReference type="PANTHER" id="PTHR44167">
    <property type="entry name" value="OVARIAN-SPECIFIC SERINE/THREONINE-PROTEIN KINASE LOK-RELATED"/>
    <property type="match status" value="1"/>
</dbReference>
<keyword evidence="4 7" id="KW-0547">Nucleotide-binding</keyword>
<dbReference type="GO" id="GO:0044773">
    <property type="term" value="P:mitotic DNA damage checkpoint signaling"/>
    <property type="evidence" value="ECO:0007669"/>
    <property type="project" value="TreeGrafter"/>
</dbReference>
<accession>A0A3P8CRL4</accession>
<feature type="domain" description="Protein kinase" evidence="8">
    <location>
        <begin position="1"/>
        <end position="300"/>
    </location>
</feature>
<evidence type="ECO:0000256" key="1">
    <source>
        <dbReference type="ARBA" id="ARBA00012513"/>
    </source>
</evidence>
<evidence type="ECO:0000313" key="10">
    <source>
        <dbReference type="Proteomes" id="UP000050761"/>
    </source>
</evidence>
<evidence type="ECO:0000256" key="3">
    <source>
        <dbReference type="ARBA" id="ARBA00022679"/>
    </source>
</evidence>
<reference evidence="9 10" key="1">
    <citation type="submission" date="2018-11" db="EMBL/GenBank/DDBJ databases">
        <authorList>
            <consortium name="Pathogen Informatics"/>
        </authorList>
    </citation>
    <scope>NUCLEOTIDE SEQUENCE [LARGE SCALE GENOMIC DNA]</scope>
</reference>
<dbReference type="EC" id="2.7.11.1" evidence="1"/>
<evidence type="ECO:0000256" key="6">
    <source>
        <dbReference type="ARBA" id="ARBA00022840"/>
    </source>
</evidence>
<evidence type="ECO:0000256" key="7">
    <source>
        <dbReference type="PROSITE-ProRule" id="PRU10141"/>
    </source>
</evidence>
<evidence type="ECO:0000259" key="8">
    <source>
        <dbReference type="PROSITE" id="PS50011"/>
    </source>
</evidence>
<dbReference type="SUPFAM" id="SSF56112">
    <property type="entry name" value="Protein kinase-like (PK-like)"/>
    <property type="match status" value="1"/>
</dbReference>
<dbReference type="PROSITE" id="PS00107">
    <property type="entry name" value="PROTEIN_KINASE_ATP"/>
    <property type="match status" value="1"/>
</dbReference>
<dbReference type="WBParaSite" id="HPBE_0002070401-mRNA-1">
    <property type="protein sequence ID" value="HPBE_0002070401-mRNA-1"/>
    <property type="gene ID" value="HPBE_0002070401"/>
</dbReference>
<accession>A0A183GEF2</accession>
<dbReference type="GO" id="GO:0005634">
    <property type="term" value="C:nucleus"/>
    <property type="evidence" value="ECO:0007669"/>
    <property type="project" value="TreeGrafter"/>
</dbReference>
<evidence type="ECO:0000256" key="2">
    <source>
        <dbReference type="ARBA" id="ARBA00022527"/>
    </source>
</evidence>
<dbReference type="Gene3D" id="3.30.200.20">
    <property type="entry name" value="Phosphorylase Kinase, domain 1"/>
    <property type="match status" value="1"/>
</dbReference>
<keyword evidence="2" id="KW-0723">Serine/threonine-protein kinase</keyword>
<organism evidence="10 11">
    <name type="scientific">Heligmosomoides polygyrus</name>
    <name type="common">Parasitic roundworm</name>
    <dbReference type="NCBI Taxonomy" id="6339"/>
    <lineage>
        <taxon>Eukaryota</taxon>
        <taxon>Metazoa</taxon>
        <taxon>Ecdysozoa</taxon>
        <taxon>Nematoda</taxon>
        <taxon>Chromadorea</taxon>
        <taxon>Rhabditida</taxon>
        <taxon>Rhabditina</taxon>
        <taxon>Rhabditomorpha</taxon>
        <taxon>Strongyloidea</taxon>
        <taxon>Heligmosomidae</taxon>
        <taxon>Heligmosomoides</taxon>
    </lineage>
</organism>
<dbReference type="PROSITE" id="PS50011">
    <property type="entry name" value="PROTEIN_KINASE_DOM"/>
    <property type="match status" value="1"/>
</dbReference>
<proteinExistence type="predicted"/>
<dbReference type="GO" id="GO:0004674">
    <property type="term" value="F:protein serine/threonine kinase activity"/>
    <property type="evidence" value="ECO:0007669"/>
    <property type="project" value="UniProtKB-KW"/>
</dbReference>
<evidence type="ECO:0000256" key="4">
    <source>
        <dbReference type="ARBA" id="ARBA00022741"/>
    </source>
</evidence>
<keyword evidence="10" id="KW-1185">Reference proteome</keyword>
<keyword evidence="3" id="KW-0808">Transferase</keyword>
<evidence type="ECO:0000256" key="5">
    <source>
        <dbReference type="ARBA" id="ARBA00022777"/>
    </source>
</evidence>
<dbReference type="SMART" id="SM00220">
    <property type="entry name" value="S_TKc"/>
    <property type="match status" value="1"/>
</dbReference>
<keyword evidence="5" id="KW-0418">Kinase</keyword>
<sequence length="300" mass="33180">MIGNRRSLSSHRPSHGKKRVDIVYRSKWITNNFVVGEPLGAGSFGKVWTVECRKKPSQLFALKVPAPGFNPKHIAMELKKRCKRLSDDVLLPTRAAIIRHPRCGCSSFAEVCDTCKDLPMKHVNKAGTPGYRAPEILLRFDEQTTEIDIFAAGVTMLSFLLKKHPVFRPANDIEALAQMATFLGSSALVQAAAENGVTLLCDPPLPGMDMVKLAHNFGKDIREAGNCKPGCKTCMTLIYQNNNGFCFCKRSERDSIERLTGSERVAFEVLRHSLEPNPSKRYTARMLADLIASGTGTSNE</sequence>
<feature type="binding site" evidence="7">
    <location>
        <position position="63"/>
    </location>
    <ligand>
        <name>ATP</name>
        <dbReference type="ChEBI" id="CHEBI:30616"/>
    </ligand>
</feature>
<dbReference type="InterPro" id="IPR017441">
    <property type="entry name" value="Protein_kinase_ATP_BS"/>
</dbReference>
<dbReference type="PANTHER" id="PTHR44167:SF23">
    <property type="entry name" value="CDC7 KINASE, ISOFORM A-RELATED"/>
    <property type="match status" value="1"/>
</dbReference>
<dbReference type="Proteomes" id="UP000050761">
    <property type="component" value="Unassembled WGS sequence"/>
</dbReference>
<keyword evidence="6 7" id="KW-0067">ATP-binding</keyword>
<dbReference type="GO" id="GO:0005524">
    <property type="term" value="F:ATP binding"/>
    <property type="evidence" value="ECO:0007669"/>
    <property type="project" value="UniProtKB-UniRule"/>
</dbReference>
<dbReference type="AlphaFoldDB" id="A0A183GEF2"/>
<dbReference type="Gene3D" id="1.10.510.10">
    <property type="entry name" value="Transferase(Phosphotransferase) domain 1"/>
    <property type="match status" value="1"/>
</dbReference>
<dbReference type="Pfam" id="PF00069">
    <property type="entry name" value="Pkinase"/>
    <property type="match status" value="1"/>
</dbReference>
<dbReference type="InterPro" id="IPR000719">
    <property type="entry name" value="Prot_kinase_dom"/>
</dbReference>
<evidence type="ECO:0000313" key="9">
    <source>
        <dbReference type="EMBL" id="VDP21425.1"/>
    </source>
</evidence>
<gene>
    <name evidence="9" type="ORF">HPBE_LOCUS20703</name>
</gene>
<evidence type="ECO:0000313" key="11">
    <source>
        <dbReference type="WBParaSite" id="HPBE_0002070401-mRNA-1"/>
    </source>
</evidence>
<dbReference type="OrthoDB" id="10020333at2759"/>
<name>A0A183GEF2_HELPZ</name>
<protein>
    <recommendedName>
        <fullName evidence="1">non-specific serine/threonine protein kinase</fullName>
        <ecNumber evidence="1">2.7.11.1</ecNumber>
    </recommendedName>
</protein>
<reference evidence="11" key="2">
    <citation type="submission" date="2019-09" db="UniProtKB">
        <authorList>
            <consortium name="WormBaseParasite"/>
        </authorList>
    </citation>
    <scope>IDENTIFICATION</scope>
</reference>
<dbReference type="EMBL" id="UZAH01032377">
    <property type="protein sequence ID" value="VDP21425.1"/>
    <property type="molecule type" value="Genomic_DNA"/>
</dbReference>